<dbReference type="SMR" id="Q7UN49"/>
<dbReference type="CDD" id="cd07302">
    <property type="entry name" value="CHD"/>
    <property type="match status" value="1"/>
</dbReference>
<dbReference type="Gene3D" id="3.30.70.1230">
    <property type="entry name" value="Nucleotide cyclase"/>
    <property type="match status" value="1"/>
</dbReference>
<dbReference type="InterPro" id="IPR050697">
    <property type="entry name" value="Adenylyl/Guanylyl_Cyclase_3/4"/>
</dbReference>
<evidence type="ECO:0000313" key="4">
    <source>
        <dbReference type="Proteomes" id="UP000001025"/>
    </source>
</evidence>
<reference evidence="3 4" key="1">
    <citation type="journal article" date="2003" name="Proc. Natl. Acad. Sci. U.S.A.">
        <title>Complete genome sequence of the marine planctomycete Pirellula sp. strain 1.</title>
        <authorList>
            <person name="Gloeckner F.O."/>
            <person name="Kube M."/>
            <person name="Bauer M."/>
            <person name="Teeling H."/>
            <person name="Lombardot T."/>
            <person name="Ludwig W."/>
            <person name="Gade D."/>
            <person name="Beck A."/>
            <person name="Borzym K."/>
            <person name="Heitmann K."/>
            <person name="Rabus R."/>
            <person name="Schlesner H."/>
            <person name="Amann R."/>
            <person name="Reinhardt R."/>
        </authorList>
    </citation>
    <scope>NUCLEOTIDE SEQUENCE [LARGE SCALE GENOMIC DNA]</scope>
    <source>
        <strain evidence="4">DSM 10527 / NCIMB 13988 / SH1</strain>
    </source>
</reference>
<sequence>MSAIGCESFAGAASAGRRHSNECKRTLGRGFGLHQQRSLRRRPLVGHVWSVCDQRSRPIGTEPMRSISKSNRRWWRPLVSIGSGVLCSLFFFAAMHLGGQTAFEFSRMVSDAVMLREGGPRLGARELSGDVVLVSFGTSSAERLGKKPDLETDRKLYENLMNADAKVVADLRNLVCTDPDDFEASVRPTLDLIQQVAPKRNLVRDVYLTLDVDYKVVESYHDCIVHHGMSFKSPTMVNRHSRIFPIAMHDYFALRETTPFWVVQRLTDQPNGGQTGFYERLDQAGLIHHWLEFFPQMINLLQSPSGEETIAPNPKLADYQVGHNEVNWIGFGSEFPTVSPAGIWVDYGFNPSDLTRLEYGDLAEGDFDPELVRGKAVLIDLEMSFVPSSDRYDIPIRDRQADALDVTGVAIETLLNGITMQMAAWYVTPALLIGFSVLACVIAASFRARWALLCVALLLLAYFAICTFAFRGGWFLDMAFTPVSILVAGVLGVGIRYFEEIRWRQRITDLFGRYVPRAVVNQLVQQSELQSIVVGGVTREVTVMFADIRGFTQFSERLQPEEVLEELNGLLEVMVRCTFEEEGTVDKFIGDAILVLFNAPLDQTDHAERASRVAWRIQEALRSHKSGLSIGIGIHTGQAVVGNVGTPQRMEYTAIGNTVNVASRLCDRALAGEIVVSGEVSQQLSNSFVLEANEPMQVKGIAESLATSRLVGFENAANE</sequence>
<dbReference type="PANTHER" id="PTHR43081">
    <property type="entry name" value="ADENYLATE CYCLASE, TERMINAL-DIFFERENTIATION SPECIFIC-RELATED"/>
    <property type="match status" value="1"/>
</dbReference>
<keyword evidence="1" id="KW-0812">Transmembrane</keyword>
<dbReference type="SMART" id="SM00044">
    <property type="entry name" value="CYCc"/>
    <property type="match status" value="1"/>
</dbReference>
<evidence type="ECO:0000256" key="1">
    <source>
        <dbReference type="SAM" id="Phobius"/>
    </source>
</evidence>
<dbReference type="eggNOG" id="COG2114">
    <property type="taxonomic scope" value="Bacteria"/>
</dbReference>
<proteinExistence type="predicted"/>
<dbReference type="InterPro" id="IPR029787">
    <property type="entry name" value="Nucleotide_cyclase"/>
</dbReference>
<keyword evidence="4" id="KW-1185">Reference proteome</keyword>
<dbReference type="AlphaFoldDB" id="Q7UN49"/>
<evidence type="ECO:0000259" key="2">
    <source>
        <dbReference type="PROSITE" id="PS50125"/>
    </source>
</evidence>
<dbReference type="GO" id="GO:0004016">
    <property type="term" value="F:adenylate cyclase activity"/>
    <property type="evidence" value="ECO:0000318"/>
    <property type="project" value="GO_Central"/>
</dbReference>
<dbReference type="PANTHER" id="PTHR43081:SF1">
    <property type="entry name" value="ADENYLATE CYCLASE, TERMINAL-DIFFERENTIATION SPECIFIC"/>
    <property type="match status" value="1"/>
</dbReference>
<protein>
    <submittedName>
        <fullName evidence="3">Adenylate cyclase 1</fullName>
    </submittedName>
</protein>
<keyword evidence="1" id="KW-1133">Transmembrane helix</keyword>
<dbReference type="GO" id="GO:0035556">
    <property type="term" value="P:intracellular signal transduction"/>
    <property type="evidence" value="ECO:0007669"/>
    <property type="project" value="InterPro"/>
</dbReference>
<dbReference type="SUPFAM" id="SSF55073">
    <property type="entry name" value="Nucleotide cyclase"/>
    <property type="match status" value="1"/>
</dbReference>
<dbReference type="GO" id="GO:0006171">
    <property type="term" value="P:cAMP biosynthetic process"/>
    <property type="evidence" value="ECO:0000318"/>
    <property type="project" value="GO_Central"/>
</dbReference>
<feature type="domain" description="Guanylate cyclase" evidence="2">
    <location>
        <begin position="542"/>
        <end position="666"/>
    </location>
</feature>
<dbReference type="EnsemblBacteria" id="CAD75570">
    <property type="protein sequence ID" value="CAD75570"/>
    <property type="gene ID" value="RB7781"/>
</dbReference>
<dbReference type="PATRIC" id="fig|243090.15.peg.3756"/>
<dbReference type="InterPro" id="IPR007890">
    <property type="entry name" value="CHASE2"/>
</dbReference>
<dbReference type="EMBL" id="BX294146">
    <property type="protein sequence ID" value="CAD75570.1"/>
    <property type="molecule type" value="Genomic_DNA"/>
</dbReference>
<dbReference type="HOGENOM" id="CLU_403743_0_0_0"/>
<evidence type="ECO:0000313" key="3">
    <source>
        <dbReference type="EMBL" id="CAD75570.1"/>
    </source>
</evidence>
<dbReference type="InterPro" id="IPR001054">
    <property type="entry name" value="A/G_cyclase"/>
</dbReference>
<keyword evidence="1" id="KW-0472">Membrane</keyword>
<name>Q7UN49_RHOBA</name>
<accession>Q7UN49</accession>
<dbReference type="KEGG" id="rba:RB7781"/>
<dbReference type="eggNOG" id="COG4252">
    <property type="taxonomic scope" value="Bacteria"/>
</dbReference>
<feature type="transmembrane region" description="Helical" evidence="1">
    <location>
        <begin position="74"/>
        <end position="97"/>
    </location>
</feature>
<dbReference type="OrthoDB" id="9806704at2"/>
<dbReference type="SMART" id="SM01080">
    <property type="entry name" value="CHASE2"/>
    <property type="match status" value="1"/>
</dbReference>
<gene>
    <name evidence="3" type="primary">cyaA</name>
    <name evidence="3" type="ordered locus">RB7781</name>
</gene>
<feature type="transmembrane region" description="Helical" evidence="1">
    <location>
        <begin position="423"/>
        <end position="443"/>
    </location>
</feature>
<dbReference type="Proteomes" id="UP000001025">
    <property type="component" value="Chromosome"/>
</dbReference>
<dbReference type="STRING" id="243090.RB7781"/>
<dbReference type="Pfam" id="PF00211">
    <property type="entry name" value="Guanylate_cyc"/>
    <property type="match status" value="1"/>
</dbReference>
<organism evidence="3 4">
    <name type="scientific">Rhodopirellula baltica (strain DSM 10527 / NCIMB 13988 / SH1)</name>
    <dbReference type="NCBI Taxonomy" id="243090"/>
    <lineage>
        <taxon>Bacteria</taxon>
        <taxon>Pseudomonadati</taxon>
        <taxon>Planctomycetota</taxon>
        <taxon>Planctomycetia</taxon>
        <taxon>Pirellulales</taxon>
        <taxon>Pirellulaceae</taxon>
        <taxon>Rhodopirellula</taxon>
    </lineage>
</organism>
<dbReference type="InParanoid" id="Q7UN49"/>
<feature type="transmembrane region" description="Helical" evidence="1">
    <location>
        <begin position="478"/>
        <end position="498"/>
    </location>
</feature>
<feature type="transmembrane region" description="Helical" evidence="1">
    <location>
        <begin position="450"/>
        <end position="472"/>
    </location>
</feature>
<dbReference type="PROSITE" id="PS50125">
    <property type="entry name" value="GUANYLATE_CYCLASE_2"/>
    <property type="match status" value="1"/>
</dbReference>